<evidence type="ECO:0000256" key="5">
    <source>
        <dbReference type="ARBA" id="ARBA00023163"/>
    </source>
</evidence>
<dbReference type="GO" id="GO:0000978">
    <property type="term" value="F:RNA polymerase II cis-regulatory region sequence-specific DNA binding"/>
    <property type="evidence" value="ECO:0007669"/>
    <property type="project" value="EnsemblFungi"/>
</dbReference>
<reference evidence="9 10" key="1">
    <citation type="journal article" date="2011" name="Proc. Natl. Acad. Sci. U.S.A.">
        <title>Evolutionary erosion of yeast sex chromosomes by mating-type switching accidents.</title>
        <authorList>
            <person name="Gordon J.L."/>
            <person name="Armisen D."/>
            <person name="Proux-Wera E."/>
            <person name="Oheigeartaigh S.S."/>
            <person name="Byrne K.P."/>
            <person name="Wolfe K.H."/>
        </authorList>
    </citation>
    <scope>NUCLEOTIDE SEQUENCE [LARGE SCALE GENOMIC DNA]</scope>
    <source>
        <strain evidence="10">ATCC 10662 / CBS 1146 / NBRC 0425 / NCYC 2629 / NRRL Y-866</strain>
    </source>
</reference>
<name>G8ZUB8_TORDE</name>
<feature type="compositionally biased region" description="Polar residues" evidence="8">
    <location>
        <begin position="236"/>
        <end position="245"/>
    </location>
</feature>
<dbReference type="Pfam" id="PF02045">
    <property type="entry name" value="CBFB_NFYA"/>
    <property type="match status" value="1"/>
</dbReference>
<evidence type="ECO:0000256" key="3">
    <source>
        <dbReference type="ARBA" id="ARBA00023125"/>
    </source>
</evidence>
<gene>
    <name evidence="9" type="primary">TDEL0D06280</name>
    <name evidence="9" type="ORF">TDEL_0D06280</name>
</gene>
<evidence type="ECO:0000256" key="4">
    <source>
        <dbReference type="ARBA" id="ARBA00023159"/>
    </source>
</evidence>
<accession>G8ZUB8</accession>
<dbReference type="GO" id="GO:0001228">
    <property type="term" value="F:DNA-binding transcription activator activity, RNA polymerase II-specific"/>
    <property type="evidence" value="ECO:0007669"/>
    <property type="project" value="EnsemblFungi"/>
</dbReference>
<dbReference type="EMBL" id="HE616745">
    <property type="protein sequence ID" value="CCE92212.1"/>
    <property type="molecule type" value="Genomic_DNA"/>
</dbReference>
<protein>
    <recommendedName>
        <fullName evidence="7">Transcriptional activator HAP2</fullName>
    </recommendedName>
</protein>
<keyword evidence="4" id="KW-0010">Activator</keyword>
<dbReference type="OrthoDB" id="1097733at2759"/>
<comment type="subunit">
    <text evidence="7">Heterotrimer.</text>
</comment>
<dbReference type="RefSeq" id="XP_003681423.1">
    <property type="nucleotide sequence ID" value="XM_003681375.1"/>
</dbReference>
<keyword evidence="6 7" id="KW-0539">Nucleus</keyword>
<evidence type="ECO:0000256" key="2">
    <source>
        <dbReference type="ARBA" id="ARBA00023015"/>
    </source>
</evidence>
<evidence type="ECO:0000256" key="7">
    <source>
        <dbReference type="RuleBase" id="RU367155"/>
    </source>
</evidence>
<evidence type="ECO:0000256" key="1">
    <source>
        <dbReference type="ARBA" id="ARBA00004123"/>
    </source>
</evidence>
<keyword evidence="3 7" id="KW-0238">DNA-binding</keyword>
<evidence type="ECO:0000256" key="6">
    <source>
        <dbReference type="ARBA" id="ARBA00023242"/>
    </source>
</evidence>
<organism evidence="9 10">
    <name type="scientific">Torulaspora delbrueckii</name>
    <name type="common">Yeast</name>
    <name type="synonym">Candida colliculosa</name>
    <dbReference type="NCBI Taxonomy" id="4950"/>
    <lineage>
        <taxon>Eukaryota</taxon>
        <taxon>Fungi</taxon>
        <taxon>Dikarya</taxon>
        <taxon>Ascomycota</taxon>
        <taxon>Saccharomycotina</taxon>
        <taxon>Saccharomycetes</taxon>
        <taxon>Saccharomycetales</taxon>
        <taxon>Saccharomycetaceae</taxon>
        <taxon>Torulaspora</taxon>
    </lineage>
</organism>
<feature type="compositionally biased region" description="Polar residues" evidence="8">
    <location>
        <begin position="211"/>
        <end position="220"/>
    </location>
</feature>
<feature type="region of interest" description="Disordered" evidence="8">
    <location>
        <begin position="30"/>
        <end position="51"/>
    </location>
</feature>
<keyword evidence="10" id="KW-1185">Reference proteome</keyword>
<evidence type="ECO:0000313" key="9">
    <source>
        <dbReference type="EMBL" id="CCE92212.1"/>
    </source>
</evidence>
<dbReference type="Proteomes" id="UP000005627">
    <property type="component" value="Chromosome 4"/>
</dbReference>
<dbReference type="SMART" id="SM00521">
    <property type="entry name" value="CBF"/>
    <property type="match status" value="1"/>
</dbReference>
<dbReference type="PROSITE" id="PS51152">
    <property type="entry name" value="NFYA_HAP2_2"/>
    <property type="match status" value="1"/>
</dbReference>
<dbReference type="eggNOG" id="KOG1561">
    <property type="taxonomic scope" value="Eukaryota"/>
</dbReference>
<dbReference type="AlphaFoldDB" id="G8ZUB8"/>
<dbReference type="KEGG" id="tdl:TDEL_0D06280"/>
<dbReference type="GO" id="GO:0043457">
    <property type="term" value="P:regulation of cellular respiration"/>
    <property type="evidence" value="ECO:0007669"/>
    <property type="project" value="EnsemblFungi"/>
</dbReference>
<dbReference type="HOGENOM" id="CLU_080763_0_0_1"/>
<evidence type="ECO:0000313" key="10">
    <source>
        <dbReference type="Proteomes" id="UP000005627"/>
    </source>
</evidence>
<comment type="similarity">
    <text evidence="7">Belongs to the NFYA/HAP2 subunit family.</text>
</comment>
<dbReference type="GO" id="GO:0016602">
    <property type="term" value="C:CCAAT-binding factor complex"/>
    <property type="evidence" value="ECO:0007669"/>
    <property type="project" value="EnsemblFungi"/>
</dbReference>
<dbReference type="STRING" id="1076872.G8ZUB8"/>
<dbReference type="Gene3D" id="6.10.250.2430">
    <property type="match status" value="1"/>
</dbReference>
<feature type="region of interest" description="Disordered" evidence="8">
    <location>
        <begin position="205"/>
        <end position="254"/>
    </location>
</feature>
<comment type="subcellular location">
    <subcellularLocation>
        <location evidence="1 7">Nucleus</location>
    </subcellularLocation>
</comment>
<dbReference type="PANTHER" id="PTHR12632">
    <property type="entry name" value="TRANSCRIPTION FACTOR NF-Y ALPHA-RELATED"/>
    <property type="match status" value="1"/>
</dbReference>
<dbReference type="PRINTS" id="PR00616">
    <property type="entry name" value="CCAATSUBUNTB"/>
</dbReference>
<comment type="function">
    <text evidence="7">Component of the sequence-specific heterotrimeric transcription factor (NF-Y) which specifically recognizes a 5'-CCAAT-3' box motif found in the promoters of its target genes.</text>
</comment>
<dbReference type="InParanoid" id="G8ZUB8"/>
<evidence type="ECO:0000256" key="8">
    <source>
        <dbReference type="SAM" id="MobiDB-lite"/>
    </source>
</evidence>
<dbReference type="InterPro" id="IPR001289">
    <property type="entry name" value="NFYA"/>
</dbReference>
<dbReference type="PROSITE" id="PS00686">
    <property type="entry name" value="NFYA_HAP2_1"/>
    <property type="match status" value="1"/>
</dbReference>
<sequence length="254" mass="28761">MNDEEEEYQPLDIALVPYPAQDIAAREPIGKVQEETVGKNSSADEANPAEIYLYDRPQLPLRQEEDILEKVPITTISEQVTEQRDVEQNSSNELPVQQNVQLEGNLGHIALESRKLDDSLGPAPYETAEVGNRAPEVAEQPFYVNAKQYYRILKRRYARAKLEENIRISRERRPYLHESRHKHAMRRPRGQGGRFLTIAEIEAIKSKESSDAGQSPNTVTPPVDTVKEIDPEAPVITQQDTSQNKLAPLRKSEG</sequence>
<proteinExistence type="inferred from homology"/>
<dbReference type="GeneID" id="11503579"/>
<keyword evidence="5 7" id="KW-0804">Transcription</keyword>
<keyword evidence="2 7" id="KW-0805">Transcription regulation</keyword>
<dbReference type="InterPro" id="IPR018362">
    <property type="entry name" value="CCAAT-binding_factor_CS"/>
</dbReference>